<dbReference type="EMBL" id="OX395134">
    <property type="protein sequence ID" value="CAI5783635.1"/>
    <property type="molecule type" value="Genomic_DNA"/>
</dbReference>
<keyword evidence="3" id="KW-1185">Reference proteome</keyword>
<gene>
    <name evidence="2" type="ORF">PODLI_1B026338</name>
</gene>
<evidence type="ECO:0000313" key="3">
    <source>
        <dbReference type="Proteomes" id="UP001178461"/>
    </source>
</evidence>
<accession>A0AA35KSQ7</accession>
<sequence length="289" mass="31326">MIRGSPTVRDRQGLESNPVQCRNQLDNMLAANISGIEPAAFQATAPHGRGRHNLNEELLASGYQRCCATSRSYFPERTHPDAHWLLIMESRPSTPWPRPSPSSACFLSVAMVILQKEAPAPHSQPLWLTPRVPSMAADGVTLAAVSMAGEAWRWQGPECLGERAIEKRNRASSPESSDAPLESFRLQGRGELLLVARLPSPRWSPAPPVSSASGPAEGGRDHGTGRGCLGARLRRRLLLLRARPRRSGRLPACLLGCLAVEVAALRFHCSPKALAGVFSSRTLTLSQPC</sequence>
<proteinExistence type="predicted"/>
<dbReference type="Proteomes" id="UP001178461">
    <property type="component" value="Chromosome 9"/>
</dbReference>
<name>A0AA35KSQ7_9SAUR</name>
<evidence type="ECO:0000256" key="1">
    <source>
        <dbReference type="SAM" id="MobiDB-lite"/>
    </source>
</evidence>
<reference evidence="2" key="1">
    <citation type="submission" date="2022-12" db="EMBL/GenBank/DDBJ databases">
        <authorList>
            <person name="Alioto T."/>
            <person name="Alioto T."/>
            <person name="Gomez Garrido J."/>
        </authorList>
    </citation>
    <scope>NUCLEOTIDE SEQUENCE</scope>
</reference>
<protein>
    <submittedName>
        <fullName evidence="2">Uncharacterized protein</fullName>
    </submittedName>
</protein>
<organism evidence="2 3">
    <name type="scientific">Podarcis lilfordi</name>
    <name type="common">Lilford's wall lizard</name>
    <dbReference type="NCBI Taxonomy" id="74358"/>
    <lineage>
        <taxon>Eukaryota</taxon>
        <taxon>Metazoa</taxon>
        <taxon>Chordata</taxon>
        <taxon>Craniata</taxon>
        <taxon>Vertebrata</taxon>
        <taxon>Euteleostomi</taxon>
        <taxon>Lepidosauria</taxon>
        <taxon>Squamata</taxon>
        <taxon>Bifurcata</taxon>
        <taxon>Unidentata</taxon>
        <taxon>Episquamata</taxon>
        <taxon>Laterata</taxon>
        <taxon>Lacertibaenia</taxon>
        <taxon>Lacertidae</taxon>
        <taxon>Podarcis</taxon>
    </lineage>
</organism>
<dbReference type="AlphaFoldDB" id="A0AA35KSQ7"/>
<feature type="region of interest" description="Disordered" evidence="1">
    <location>
        <begin position="203"/>
        <end position="226"/>
    </location>
</feature>
<evidence type="ECO:0000313" key="2">
    <source>
        <dbReference type="EMBL" id="CAI5783635.1"/>
    </source>
</evidence>